<evidence type="ECO:0000313" key="2">
    <source>
        <dbReference type="Proteomes" id="UP000676506"/>
    </source>
</evidence>
<dbReference type="Proteomes" id="UP000676506">
    <property type="component" value="Chromosome 1"/>
</dbReference>
<proteinExistence type="predicted"/>
<dbReference type="RefSeq" id="WP_211428238.1">
    <property type="nucleotide sequence ID" value="NZ_CP072648.1"/>
</dbReference>
<sequence>MSESNPATPLLERGFSNLLVTGILYPMTCLPFMPLTGIYKTGKLVFEQLKDTPLGKTTTSHITATAVITPVIMMPLMVPLGLAQGLTFVSDNVAKHGIDKGVENLIGKITGVVRTTADSALNRGN</sequence>
<keyword evidence="2" id="KW-1185">Reference proteome</keyword>
<accession>A0ABX8B5V8</accession>
<gene>
    <name evidence="1" type="ORF">J8C06_08260</name>
</gene>
<organism evidence="1 2">
    <name type="scientific">Chloracidobacterium validum</name>
    <dbReference type="NCBI Taxonomy" id="2821543"/>
    <lineage>
        <taxon>Bacteria</taxon>
        <taxon>Pseudomonadati</taxon>
        <taxon>Acidobacteriota</taxon>
        <taxon>Terriglobia</taxon>
        <taxon>Terriglobales</taxon>
        <taxon>Acidobacteriaceae</taxon>
        <taxon>Chloracidobacterium</taxon>
    </lineage>
</organism>
<dbReference type="EMBL" id="CP072648">
    <property type="protein sequence ID" value="QUW02348.1"/>
    <property type="molecule type" value="Genomic_DNA"/>
</dbReference>
<protein>
    <submittedName>
        <fullName evidence="1">Uncharacterized protein</fullName>
    </submittedName>
</protein>
<reference evidence="1 2" key="1">
    <citation type="submission" date="2021-03" db="EMBL/GenBank/DDBJ databases">
        <title>Genomic and phenotypic characterization of Chloracidobacterium isolates provides evidence for multiple species.</title>
        <authorList>
            <person name="Saini M.K."/>
            <person name="Costas A.M.G."/>
            <person name="Tank M."/>
            <person name="Bryant D.A."/>
        </authorList>
    </citation>
    <scope>NUCLEOTIDE SEQUENCE [LARGE SCALE GENOMIC DNA]</scope>
    <source>
        <strain evidence="1 2">BV2-C</strain>
    </source>
</reference>
<name>A0ABX8B5V8_9BACT</name>
<evidence type="ECO:0000313" key="1">
    <source>
        <dbReference type="EMBL" id="QUW02348.1"/>
    </source>
</evidence>